<accession>A0A5P1EVB5</accession>
<evidence type="ECO:0000313" key="5">
    <source>
        <dbReference type="EMBL" id="ONK68060.1"/>
    </source>
</evidence>
<dbReference type="EMBL" id="CM007385">
    <property type="protein sequence ID" value="ONK68060.1"/>
    <property type="molecule type" value="Genomic_DNA"/>
</dbReference>
<comment type="similarity">
    <text evidence="4">Belongs to the cytochrome P450 family.</text>
</comment>
<evidence type="ECO:0000256" key="1">
    <source>
        <dbReference type="ARBA" id="ARBA00022723"/>
    </source>
</evidence>
<dbReference type="GO" id="GO:0020037">
    <property type="term" value="F:heme binding"/>
    <property type="evidence" value="ECO:0007669"/>
    <property type="project" value="InterPro"/>
</dbReference>
<keyword evidence="4" id="KW-0503">Monooxygenase</keyword>
<dbReference type="Gene3D" id="1.10.630.10">
    <property type="entry name" value="Cytochrome P450"/>
    <property type="match status" value="1"/>
</dbReference>
<dbReference type="Pfam" id="PF00067">
    <property type="entry name" value="p450"/>
    <property type="match status" value="1"/>
</dbReference>
<dbReference type="GO" id="GO:0016705">
    <property type="term" value="F:oxidoreductase activity, acting on paired donors, with incorporation or reduction of molecular oxygen"/>
    <property type="evidence" value="ECO:0007669"/>
    <property type="project" value="InterPro"/>
</dbReference>
<dbReference type="PRINTS" id="PR00463">
    <property type="entry name" value="EP450I"/>
</dbReference>
<dbReference type="GO" id="GO:0016125">
    <property type="term" value="P:sterol metabolic process"/>
    <property type="evidence" value="ECO:0007669"/>
    <property type="project" value="TreeGrafter"/>
</dbReference>
<evidence type="ECO:0008006" key="7">
    <source>
        <dbReference type="Google" id="ProtNLM"/>
    </source>
</evidence>
<organism evidence="5 6">
    <name type="scientific">Asparagus officinalis</name>
    <name type="common">Garden asparagus</name>
    <dbReference type="NCBI Taxonomy" id="4686"/>
    <lineage>
        <taxon>Eukaryota</taxon>
        <taxon>Viridiplantae</taxon>
        <taxon>Streptophyta</taxon>
        <taxon>Embryophyta</taxon>
        <taxon>Tracheophyta</taxon>
        <taxon>Spermatophyta</taxon>
        <taxon>Magnoliopsida</taxon>
        <taxon>Liliopsida</taxon>
        <taxon>Asparagales</taxon>
        <taxon>Asparagaceae</taxon>
        <taxon>Asparagoideae</taxon>
        <taxon>Asparagus</taxon>
    </lineage>
</organism>
<dbReference type="PRINTS" id="PR00385">
    <property type="entry name" value="P450"/>
</dbReference>
<dbReference type="PROSITE" id="PS00086">
    <property type="entry name" value="CYTOCHROME_P450"/>
    <property type="match status" value="1"/>
</dbReference>
<sequence>MGWPLMGEMFDFLWCFKFKRRPDDFIAKRKLRYGDTGIYRTHLFGYPAIVSCSPESNKQILGSKTEDGSFGPGWPSTELMGNSSIVAIDGLWHKKIRRHLIEAFNSPRALDSHLTSAQPIFIQALEDWASKRKIVAYDETKAMTFRNICEVLVSFKSKELLDTMESMYRGLMGGLRSMRIKIPGTAYHHALKCRKKLSNILLKEVRDRKEHGIQKHDFLQILIDSVDENGNKLNEVEVMENIVSLILGGYESTSNVMTWGLFYLAKYPEILEKLKEETRQIQKQKSKDEILTAQDIKSMKYASMVAEELIRLANVSPFIFRTVARDDVVINGYKLPRNWRVLVWIRSMHLDPRYFSDPLTFNPDRWDNFRPKAGTYSVFGAGLRYCPGNNFARVQVMMFLYHACLKYRWKLLNPDAGTAFQPHPRPRDGAEMIFERAS</sequence>
<dbReference type="InterPro" id="IPR002401">
    <property type="entry name" value="Cyt_P450_E_grp-I"/>
</dbReference>
<dbReference type="GO" id="GO:0004497">
    <property type="term" value="F:monooxygenase activity"/>
    <property type="evidence" value="ECO:0007669"/>
    <property type="project" value="UniProtKB-KW"/>
</dbReference>
<dbReference type="Proteomes" id="UP000243459">
    <property type="component" value="Chromosome 5"/>
</dbReference>
<dbReference type="PANTHER" id="PTHR24286">
    <property type="entry name" value="CYTOCHROME P450 26"/>
    <property type="match status" value="1"/>
</dbReference>
<keyword evidence="3 4" id="KW-0349">Heme</keyword>
<gene>
    <name evidence="5" type="ORF">A4U43_C05F6990</name>
</gene>
<protein>
    <recommendedName>
        <fullName evidence="7">Ent-kaurenoic acid oxidase</fullName>
    </recommendedName>
</protein>
<dbReference type="Gramene" id="ONK68060">
    <property type="protein sequence ID" value="ONK68060"/>
    <property type="gene ID" value="A4U43_C05F6990"/>
</dbReference>
<dbReference type="GO" id="GO:0016132">
    <property type="term" value="P:brassinosteroid biosynthetic process"/>
    <property type="evidence" value="ECO:0007669"/>
    <property type="project" value="TreeGrafter"/>
</dbReference>
<proteinExistence type="inferred from homology"/>
<keyword evidence="2 3" id="KW-0408">Iron</keyword>
<keyword evidence="1 3" id="KW-0479">Metal-binding</keyword>
<evidence type="ECO:0000256" key="2">
    <source>
        <dbReference type="ARBA" id="ARBA00023004"/>
    </source>
</evidence>
<dbReference type="OMA" id="MQITDDE"/>
<evidence type="ECO:0000256" key="3">
    <source>
        <dbReference type="PIRSR" id="PIRSR602401-1"/>
    </source>
</evidence>
<reference evidence="6" key="1">
    <citation type="journal article" date="2017" name="Nat. Commun.">
        <title>The asparagus genome sheds light on the origin and evolution of a young Y chromosome.</title>
        <authorList>
            <person name="Harkess A."/>
            <person name="Zhou J."/>
            <person name="Xu C."/>
            <person name="Bowers J.E."/>
            <person name="Van der Hulst R."/>
            <person name="Ayyampalayam S."/>
            <person name="Mercati F."/>
            <person name="Riccardi P."/>
            <person name="McKain M.R."/>
            <person name="Kakrana A."/>
            <person name="Tang H."/>
            <person name="Ray J."/>
            <person name="Groenendijk J."/>
            <person name="Arikit S."/>
            <person name="Mathioni S.M."/>
            <person name="Nakano M."/>
            <person name="Shan H."/>
            <person name="Telgmann-Rauber A."/>
            <person name="Kanno A."/>
            <person name="Yue Z."/>
            <person name="Chen H."/>
            <person name="Li W."/>
            <person name="Chen Y."/>
            <person name="Xu X."/>
            <person name="Zhang Y."/>
            <person name="Luo S."/>
            <person name="Chen H."/>
            <person name="Gao J."/>
            <person name="Mao Z."/>
            <person name="Pires J.C."/>
            <person name="Luo M."/>
            <person name="Kudrna D."/>
            <person name="Wing R.A."/>
            <person name="Meyers B.C."/>
            <person name="Yi K."/>
            <person name="Kong H."/>
            <person name="Lavrijsen P."/>
            <person name="Sunseri F."/>
            <person name="Falavigna A."/>
            <person name="Ye Y."/>
            <person name="Leebens-Mack J.H."/>
            <person name="Chen G."/>
        </authorList>
    </citation>
    <scope>NUCLEOTIDE SEQUENCE [LARGE SCALE GENOMIC DNA]</scope>
    <source>
        <strain evidence="6">cv. DH0086</strain>
    </source>
</reference>
<dbReference type="InterPro" id="IPR017972">
    <property type="entry name" value="Cyt_P450_CS"/>
</dbReference>
<dbReference type="PANTHER" id="PTHR24286:SF12">
    <property type="entry name" value="CYTOCHROME P450 FAMILY PROTEIN, EXPRESSED"/>
    <property type="match status" value="1"/>
</dbReference>
<dbReference type="InterPro" id="IPR036396">
    <property type="entry name" value="Cyt_P450_sf"/>
</dbReference>
<feature type="binding site" description="axial binding residue" evidence="3">
    <location>
        <position position="386"/>
    </location>
    <ligand>
        <name>heme</name>
        <dbReference type="ChEBI" id="CHEBI:30413"/>
    </ligand>
    <ligandPart>
        <name>Fe</name>
        <dbReference type="ChEBI" id="CHEBI:18248"/>
    </ligandPart>
</feature>
<comment type="cofactor">
    <cofactor evidence="3">
        <name>heme</name>
        <dbReference type="ChEBI" id="CHEBI:30413"/>
    </cofactor>
</comment>
<evidence type="ECO:0000256" key="4">
    <source>
        <dbReference type="RuleBase" id="RU000461"/>
    </source>
</evidence>
<keyword evidence="6" id="KW-1185">Reference proteome</keyword>
<name>A0A5P1EVB5_ASPOF</name>
<dbReference type="InterPro" id="IPR001128">
    <property type="entry name" value="Cyt_P450"/>
</dbReference>
<keyword evidence="4" id="KW-0560">Oxidoreductase</keyword>
<evidence type="ECO:0000313" key="6">
    <source>
        <dbReference type="Proteomes" id="UP000243459"/>
    </source>
</evidence>
<dbReference type="SUPFAM" id="SSF48264">
    <property type="entry name" value="Cytochrome P450"/>
    <property type="match status" value="1"/>
</dbReference>
<dbReference type="AlphaFoldDB" id="A0A5P1EVB5"/>
<dbReference type="GO" id="GO:0005506">
    <property type="term" value="F:iron ion binding"/>
    <property type="evidence" value="ECO:0007669"/>
    <property type="project" value="InterPro"/>
</dbReference>
<dbReference type="GO" id="GO:0010268">
    <property type="term" value="P:brassinosteroid homeostasis"/>
    <property type="evidence" value="ECO:0007669"/>
    <property type="project" value="TreeGrafter"/>
</dbReference>